<dbReference type="PROSITE" id="PS51819">
    <property type="entry name" value="VOC"/>
    <property type="match status" value="1"/>
</dbReference>
<evidence type="ECO:0000313" key="3">
    <source>
        <dbReference type="Proteomes" id="UP000252167"/>
    </source>
</evidence>
<dbReference type="AlphaFoldDB" id="A0A365YP53"/>
<sequence length="136" mass="15331">MKLHHVQLSMQPGSEQLAREFYAGALEFTEVLKPEALRCRGGCWFRAYDEGSISSELHLGVDPEFEPPAKAHPALLVAGREELEAMAERIRALGCPVDFSERTSFEGYERFHTRDPFGNRLEFLAPLPADRVEGEL</sequence>
<dbReference type="RefSeq" id="WP_113606218.1">
    <property type="nucleotide sequence ID" value="NZ_POAF01000001.1"/>
</dbReference>
<dbReference type="Pfam" id="PF00903">
    <property type="entry name" value="Glyoxalase"/>
    <property type="match status" value="1"/>
</dbReference>
<dbReference type="Proteomes" id="UP000252167">
    <property type="component" value="Unassembled WGS sequence"/>
</dbReference>
<feature type="domain" description="VOC" evidence="1">
    <location>
        <begin position="2"/>
        <end position="126"/>
    </location>
</feature>
<evidence type="ECO:0000259" key="1">
    <source>
        <dbReference type="PROSITE" id="PS51819"/>
    </source>
</evidence>
<gene>
    <name evidence="2" type="ORF">C1H84_00130</name>
</gene>
<dbReference type="PANTHER" id="PTHR39175:SF1">
    <property type="entry name" value="FAMILY PROTEIN, PUTATIVE (AFU_ORTHOLOGUE AFUA_3G15060)-RELATED"/>
    <property type="match status" value="1"/>
</dbReference>
<dbReference type="PANTHER" id="PTHR39175">
    <property type="entry name" value="FAMILY PROTEIN, PUTATIVE (AFU_ORTHOLOGUE AFUA_3G15060)-RELATED"/>
    <property type="match status" value="1"/>
</dbReference>
<reference evidence="2 3" key="1">
    <citation type="submission" date="2018-01" db="EMBL/GenBank/DDBJ databases">
        <title>Glutamicibacter soli strain NHPC-3 Whole genome sequence and assembly.</title>
        <authorList>
            <person name="Choudhury P."/>
            <person name="Gupta D."/>
            <person name="Sengupta K."/>
            <person name="Jawed A."/>
            <person name="Sultana N."/>
            <person name="Saha P."/>
        </authorList>
    </citation>
    <scope>NUCLEOTIDE SEQUENCE [LARGE SCALE GENOMIC DNA]</scope>
    <source>
        <strain evidence="2 3">NHPC-3</strain>
    </source>
</reference>
<protein>
    <submittedName>
        <fullName evidence="2">Glyoxalase</fullName>
    </submittedName>
</protein>
<proteinExistence type="predicted"/>
<dbReference type="InterPro" id="IPR029068">
    <property type="entry name" value="Glyas_Bleomycin-R_OHBP_Dase"/>
</dbReference>
<comment type="caution">
    <text evidence="2">The sequence shown here is derived from an EMBL/GenBank/DDBJ whole genome shotgun (WGS) entry which is preliminary data.</text>
</comment>
<dbReference type="InterPro" id="IPR037523">
    <property type="entry name" value="VOC_core"/>
</dbReference>
<keyword evidence="3" id="KW-1185">Reference proteome</keyword>
<organism evidence="2 3">
    <name type="scientific">Glutamicibacter soli</name>
    <dbReference type="NCBI Taxonomy" id="453836"/>
    <lineage>
        <taxon>Bacteria</taxon>
        <taxon>Bacillati</taxon>
        <taxon>Actinomycetota</taxon>
        <taxon>Actinomycetes</taxon>
        <taxon>Micrococcales</taxon>
        <taxon>Micrococcaceae</taxon>
        <taxon>Glutamicibacter</taxon>
    </lineage>
</organism>
<evidence type="ECO:0000313" key="2">
    <source>
        <dbReference type="EMBL" id="RBM03754.1"/>
    </source>
</evidence>
<dbReference type="Gene3D" id="3.10.180.10">
    <property type="entry name" value="2,3-Dihydroxybiphenyl 1,2-Dioxygenase, domain 1"/>
    <property type="match status" value="1"/>
</dbReference>
<dbReference type="InterPro" id="IPR004360">
    <property type="entry name" value="Glyas_Fos-R_dOase_dom"/>
</dbReference>
<dbReference type="EMBL" id="POAF01000001">
    <property type="protein sequence ID" value="RBM03754.1"/>
    <property type="molecule type" value="Genomic_DNA"/>
</dbReference>
<accession>A0A365YP53</accession>
<dbReference type="SUPFAM" id="SSF54593">
    <property type="entry name" value="Glyoxalase/Bleomycin resistance protein/Dihydroxybiphenyl dioxygenase"/>
    <property type="match status" value="1"/>
</dbReference>
<name>A0A365YP53_9MICC</name>